<organism evidence="2 3">
    <name type="scientific">Homoserinimonas aerilata</name>
    <dbReference type="NCBI Taxonomy" id="1162970"/>
    <lineage>
        <taxon>Bacteria</taxon>
        <taxon>Bacillati</taxon>
        <taxon>Actinomycetota</taxon>
        <taxon>Actinomycetes</taxon>
        <taxon>Micrococcales</taxon>
        <taxon>Microbacteriaceae</taxon>
        <taxon>Homoserinimonas</taxon>
    </lineage>
</organism>
<gene>
    <name evidence="2" type="ORF">FB562_0515</name>
</gene>
<dbReference type="EMBL" id="VFOM01000001">
    <property type="protein sequence ID" value="TQL47455.1"/>
    <property type="molecule type" value="Genomic_DNA"/>
</dbReference>
<feature type="transmembrane region" description="Helical" evidence="1">
    <location>
        <begin position="6"/>
        <end position="27"/>
    </location>
</feature>
<feature type="transmembrane region" description="Helical" evidence="1">
    <location>
        <begin position="151"/>
        <end position="169"/>
    </location>
</feature>
<feature type="transmembrane region" description="Helical" evidence="1">
    <location>
        <begin position="233"/>
        <end position="252"/>
    </location>
</feature>
<dbReference type="AlphaFoldDB" id="A0A542YH83"/>
<evidence type="ECO:0000256" key="1">
    <source>
        <dbReference type="SAM" id="Phobius"/>
    </source>
</evidence>
<keyword evidence="1" id="KW-0812">Transmembrane</keyword>
<feature type="transmembrane region" description="Helical" evidence="1">
    <location>
        <begin position="175"/>
        <end position="196"/>
    </location>
</feature>
<keyword evidence="1" id="KW-1133">Transmembrane helix</keyword>
<evidence type="ECO:0000313" key="3">
    <source>
        <dbReference type="Proteomes" id="UP000317998"/>
    </source>
</evidence>
<reference evidence="2 3" key="1">
    <citation type="submission" date="2019-06" db="EMBL/GenBank/DDBJ databases">
        <title>Sequencing the genomes of 1000 actinobacteria strains.</title>
        <authorList>
            <person name="Klenk H.-P."/>
        </authorList>
    </citation>
    <scope>NUCLEOTIDE SEQUENCE [LARGE SCALE GENOMIC DNA]</scope>
    <source>
        <strain evidence="2 3">DSM 26477</strain>
    </source>
</reference>
<feature type="transmembrane region" description="Helical" evidence="1">
    <location>
        <begin position="63"/>
        <end position="85"/>
    </location>
</feature>
<protein>
    <submittedName>
        <fullName evidence="2">Uncharacterized protein</fullName>
    </submittedName>
</protein>
<proteinExistence type="predicted"/>
<dbReference type="RefSeq" id="WP_141879699.1">
    <property type="nucleotide sequence ID" value="NZ_VFOM01000001.1"/>
</dbReference>
<keyword evidence="1" id="KW-0472">Membrane</keyword>
<keyword evidence="3" id="KW-1185">Reference proteome</keyword>
<dbReference type="Proteomes" id="UP000317998">
    <property type="component" value="Unassembled WGS sequence"/>
</dbReference>
<dbReference type="OrthoDB" id="5148138at2"/>
<name>A0A542YH83_9MICO</name>
<feature type="transmembrane region" description="Helical" evidence="1">
    <location>
        <begin position="91"/>
        <end position="115"/>
    </location>
</feature>
<accession>A0A542YH83</accession>
<sequence>MDFERMLAWGFMGFIALMLVVVIIFAATPRSRMRAVDDFVRKVRLDPGDAKIRAAVERRTSRVSIAAVLGAAVGFGAAVGVLLLVPEWQSSTTVFLVVTPLLLLGLIGGGVVVTLHESLFQQDADASRIARAISPTEADYVDARRRMTPSILLLFAAAATGIAVVLVILGRTDAAALVTAPALPVFVVAVVGWVAARMLSRRVLSRGQPAGGPGELAWDDALRADTLLRLTSAMTMLCWVSLVASLHLMLSVTFSDPDVTWPDTIVNLLFTWGLIIVSLDAQLVGARRHFLLRLWPDTDFETGVVRGASA</sequence>
<feature type="transmembrane region" description="Helical" evidence="1">
    <location>
        <begin position="264"/>
        <end position="284"/>
    </location>
</feature>
<evidence type="ECO:0000313" key="2">
    <source>
        <dbReference type="EMBL" id="TQL47455.1"/>
    </source>
</evidence>
<comment type="caution">
    <text evidence="2">The sequence shown here is derived from an EMBL/GenBank/DDBJ whole genome shotgun (WGS) entry which is preliminary data.</text>
</comment>